<comment type="caution">
    <text evidence="10">The sequence shown here is derived from an EMBL/GenBank/DDBJ whole genome shotgun (WGS) entry which is preliminary data.</text>
</comment>
<feature type="domain" description="3CxxC-type" evidence="9">
    <location>
        <begin position="169"/>
        <end position="278"/>
    </location>
</feature>
<sequence length="294" mass="33620">MVRETPVSIDTVQANVGIRCDVDRKSSIKSLSSQRRHGLSCSSSTYEDEGFHDLTRRLSEAESDSGDFLLSSTNCSGLTSPTPSTTVEETKSEQQEEDQKSLTDNDYCLAAQISNDEKKQFCSDMCFVFHAEFELTFGRYFRPDIWILMPVLYDGSLKLPTECDCDVEIAKVRYECEQCGHCWTSMRGQISFFYIYNKSASQGTLYFKLFNQNCDQCNHVNSPLWYPEEVCRVLRNAFVIIWRKYYPQLHVPEVQPNHYRRFGQPKGQHHGCESCHDGVCVALAALQLGCKLVK</sequence>
<dbReference type="Proteomes" id="UP000681722">
    <property type="component" value="Unassembled WGS sequence"/>
</dbReference>
<evidence type="ECO:0000313" key="11">
    <source>
        <dbReference type="EMBL" id="CAF3841177.1"/>
    </source>
</evidence>
<keyword evidence="7" id="KW-0472">Membrane</keyword>
<dbReference type="PANTHER" id="PTHR14402:SF10">
    <property type="entry name" value="3CXXC-TYPE DOMAIN-CONTAINING PROTEIN"/>
    <property type="match status" value="1"/>
</dbReference>
<accession>A0A814M7S3</accession>
<gene>
    <name evidence="10" type="ORF">GPM918_LOCUS17446</name>
    <name evidence="11" type="ORF">SRO942_LOCUS17444</name>
</gene>
<dbReference type="Proteomes" id="UP000663829">
    <property type="component" value="Unassembled WGS sequence"/>
</dbReference>
<evidence type="ECO:0000256" key="8">
    <source>
        <dbReference type="SAM" id="MobiDB-lite"/>
    </source>
</evidence>
<dbReference type="OrthoDB" id="8121437at2759"/>
<name>A0A814M7S3_9BILA</name>
<evidence type="ECO:0000256" key="6">
    <source>
        <dbReference type="ARBA" id="ARBA00022989"/>
    </source>
</evidence>
<dbReference type="SMART" id="SM01328">
    <property type="entry name" value="zf-3CxxC"/>
    <property type="match status" value="1"/>
</dbReference>
<dbReference type="GO" id="GO:0051205">
    <property type="term" value="P:protein insertion into membrane"/>
    <property type="evidence" value="ECO:0007669"/>
    <property type="project" value="TreeGrafter"/>
</dbReference>
<evidence type="ECO:0000256" key="5">
    <source>
        <dbReference type="ARBA" id="ARBA00022833"/>
    </source>
</evidence>
<feature type="region of interest" description="Disordered" evidence="8">
    <location>
        <begin position="72"/>
        <end position="99"/>
    </location>
</feature>
<proteinExistence type="predicted"/>
<dbReference type="AlphaFoldDB" id="A0A814M7S3"/>
<dbReference type="GO" id="GO:0031849">
    <property type="term" value="F:olfactory receptor binding"/>
    <property type="evidence" value="ECO:0007669"/>
    <property type="project" value="TreeGrafter"/>
</dbReference>
<evidence type="ECO:0000256" key="3">
    <source>
        <dbReference type="ARBA" id="ARBA00022723"/>
    </source>
</evidence>
<organism evidence="10 12">
    <name type="scientific">Didymodactylos carnosus</name>
    <dbReference type="NCBI Taxonomy" id="1234261"/>
    <lineage>
        <taxon>Eukaryota</taxon>
        <taxon>Metazoa</taxon>
        <taxon>Spiralia</taxon>
        <taxon>Gnathifera</taxon>
        <taxon>Rotifera</taxon>
        <taxon>Eurotatoria</taxon>
        <taxon>Bdelloidea</taxon>
        <taxon>Philodinida</taxon>
        <taxon>Philodinidae</taxon>
        <taxon>Didymodactylos</taxon>
    </lineage>
</organism>
<reference evidence="10" key="1">
    <citation type="submission" date="2021-02" db="EMBL/GenBank/DDBJ databases">
        <authorList>
            <person name="Nowell W R."/>
        </authorList>
    </citation>
    <scope>NUCLEOTIDE SEQUENCE</scope>
</reference>
<evidence type="ECO:0000256" key="7">
    <source>
        <dbReference type="ARBA" id="ARBA00023136"/>
    </source>
</evidence>
<dbReference type="InterPro" id="IPR027377">
    <property type="entry name" value="ZAR1/RTP1-5-like_Znf-3CxxC"/>
</dbReference>
<keyword evidence="3" id="KW-0479">Metal-binding</keyword>
<evidence type="ECO:0000259" key="9">
    <source>
        <dbReference type="SMART" id="SM01328"/>
    </source>
</evidence>
<dbReference type="InterPro" id="IPR026096">
    <property type="entry name" value="R-trans_p"/>
</dbReference>
<evidence type="ECO:0000256" key="4">
    <source>
        <dbReference type="ARBA" id="ARBA00022771"/>
    </source>
</evidence>
<dbReference type="GO" id="GO:0016020">
    <property type="term" value="C:membrane"/>
    <property type="evidence" value="ECO:0007669"/>
    <property type="project" value="UniProtKB-SubCell"/>
</dbReference>
<evidence type="ECO:0000256" key="2">
    <source>
        <dbReference type="ARBA" id="ARBA00022692"/>
    </source>
</evidence>
<keyword evidence="6" id="KW-1133">Transmembrane helix</keyword>
<keyword evidence="2" id="KW-0812">Transmembrane</keyword>
<feature type="compositionally biased region" description="Basic and acidic residues" evidence="8">
    <location>
        <begin position="88"/>
        <end position="99"/>
    </location>
</feature>
<keyword evidence="4" id="KW-0863">Zinc-finger</keyword>
<dbReference type="PANTHER" id="PTHR14402">
    <property type="entry name" value="RECEPTOR TRANSPORTING PROTEIN"/>
    <property type="match status" value="1"/>
</dbReference>
<keyword evidence="12" id="KW-1185">Reference proteome</keyword>
<evidence type="ECO:0000313" key="10">
    <source>
        <dbReference type="EMBL" id="CAF1074471.1"/>
    </source>
</evidence>
<dbReference type="Pfam" id="PF13695">
    <property type="entry name" value="Zn_ribbon_3CxxC"/>
    <property type="match status" value="1"/>
</dbReference>
<dbReference type="GO" id="GO:0006612">
    <property type="term" value="P:protein targeting to membrane"/>
    <property type="evidence" value="ECO:0007669"/>
    <property type="project" value="TreeGrafter"/>
</dbReference>
<protein>
    <recommendedName>
        <fullName evidence="9">3CxxC-type domain-containing protein</fullName>
    </recommendedName>
</protein>
<dbReference type="GO" id="GO:0008270">
    <property type="term" value="F:zinc ion binding"/>
    <property type="evidence" value="ECO:0007669"/>
    <property type="project" value="UniProtKB-KW"/>
</dbReference>
<dbReference type="EMBL" id="CAJNOQ010004799">
    <property type="protein sequence ID" value="CAF1074471.1"/>
    <property type="molecule type" value="Genomic_DNA"/>
</dbReference>
<evidence type="ECO:0000256" key="1">
    <source>
        <dbReference type="ARBA" id="ARBA00004167"/>
    </source>
</evidence>
<evidence type="ECO:0000313" key="12">
    <source>
        <dbReference type="Proteomes" id="UP000663829"/>
    </source>
</evidence>
<keyword evidence="5" id="KW-0862">Zinc</keyword>
<comment type="subcellular location">
    <subcellularLocation>
        <location evidence="1">Membrane</location>
        <topology evidence="1">Single-pass membrane protein</topology>
    </subcellularLocation>
</comment>
<dbReference type="EMBL" id="CAJOBC010004799">
    <property type="protein sequence ID" value="CAF3841177.1"/>
    <property type="molecule type" value="Genomic_DNA"/>
</dbReference>